<keyword evidence="4" id="KW-0648">Protein biosynthesis</keyword>
<name>A0A2H0KAC0_9BACT</name>
<evidence type="ECO:0000313" key="6">
    <source>
        <dbReference type="EMBL" id="PIQ68175.1"/>
    </source>
</evidence>
<evidence type="ECO:0000256" key="4">
    <source>
        <dbReference type="ARBA" id="ARBA00022917"/>
    </source>
</evidence>
<accession>A0A2H0KAC0</accession>
<protein>
    <submittedName>
        <fullName evidence="6">Tryptophan--tRNA ligase</fullName>
        <ecNumber evidence="6">6.1.1.2</ecNumber>
    </submittedName>
</protein>
<dbReference type="EC" id="6.1.1.2" evidence="6"/>
<organism evidence="6 7">
    <name type="scientific">Candidatus Taylorbacteria bacterium CG11_big_fil_rev_8_21_14_0_20_46_11</name>
    <dbReference type="NCBI Taxonomy" id="1975025"/>
    <lineage>
        <taxon>Bacteria</taxon>
        <taxon>Candidatus Tayloriibacteriota</taxon>
    </lineage>
</organism>
<proteinExistence type="predicted"/>
<dbReference type="Pfam" id="PF00579">
    <property type="entry name" value="tRNA-synt_1b"/>
    <property type="match status" value="1"/>
</dbReference>
<evidence type="ECO:0000256" key="2">
    <source>
        <dbReference type="ARBA" id="ARBA00022741"/>
    </source>
</evidence>
<keyword evidence="2" id="KW-0547">Nucleotide-binding</keyword>
<dbReference type="AlphaFoldDB" id="A0A2H0KAC0"/>
<dbReference type="Gene3D" id="1.10.240.10">
    <property type="entry name" value="Tyrosyl-Transfer RNA Synthetase"/>
    <property type="match status" value="1"/>
</dbReference>
<feature type="non-terminal residue" evidence="6">
    <location>
        <position position="1"/>
    </location>
</feature>
<evidence type="ECO:0000256" key="3">
    <source>
        <dbReference type="ARBA" id="ARBA00022840"/>
    </source>
</evidence>
<dbReference type="SUPFAM" id="SSF52374">
    <property type="entry name" value="Nucleotidylyl transferase"/>
    <property type="match status" value="1"/>
</dbReference>
<evidence type="ECO:0000256" key="1">
    <source>
        <dbReference type="ARBA" id="ARBA00022598"/>
    </source>
</evidence>
<keyword evidence="3" id="KW-0067">ATP-binding</keyword>
<dbReference type="InterPro" id="IPR002305">
    <property type="entry name" value="aa-tRNA-synth_Ic"/>
</dbReference>
<sequence>ILSNVSVVPGIDGEKMSKSKGNTIPLFAEDAEIEKLVMSIVTDSSGG</sequence>
<comment type="caution">
    <text evidence="6">The sequence shown here is derived from an EMBL/GenBank/DDBJ whole genome shotgun (WGS) entry which is preliminary data.</text>
</comment>
<gene>
    <name evidence="6" type="ORF">COV91_05615</name>
</gene>
<keyword evidence="1 6" id="KW-0436">Ligase</keyword>
<evidence type="ECO:0000256" key="5">
    <source>
        <dbReference type="ARBA" id="ARBA00023146"/>
    </source>
</evidence>
<dbReference type="Proteomes" id="UP000229342">
    <property type="component" value="Unassembled WGS sequence"/>
</dbReference>
<feature type="non-terminal residue" evidence="6">
    <location>
        <position position="47"/>
    </location>
</feature>
<dbReference type="GO" id="GO:0006418">
    <property type="term" value="P:tRNA aminoacylation for protein translation"/>
    <property type="evidence" value="ECO:0007669"/>
    <property type="project" value="InterPro"/>
</dbReference>
<dbReference type="GO" id="GO:0004830">
    <property type="term" value="F:tryptophan-tRNA ligase activity"/>
    <property type="evidence" value="ECO:0007669"/>
    <property type="project" value="UniProtKB-EC"/>
</dbReference>
<evidence type="ECO:0000313" key="7">
    <source>
        <dbReference type="Proteomes" id="UP000229342"/>
    </source>
</evidence>
<reference evidence="6 7" key="1">
    <citation type="submission" date="2017-09" db="EMBL/GenBank/DDBJ databases">
        <title>Depth-based differentiation of microbial function through sediment-hosted aquifers and enrichment of novel symbionts in the deep terrestrial subsurface.</title>
        <authorList>
            <person name="Probst A.J."/>
            <person name="Ladd B."/>
            <person name="Jarett J.K."/>
            <person name="Geller-Mcgrath D.E."/>
            <person name="Sieber C.M."/>
            <person name="Emerson J.B."/>
            <person name="Anantharaman K."/>
            <person name="Thomas B.C."/>
            <person name="Malmstrom R."/>
            <person name="Stieglmeier M."/>
            <person name="Klingl A."/>
            <person name="Woyke T."/>
            <person name="Ryan C.M."/>
            <person name="Banfield J.F."/>
        </authorList>
    </citation>
    <scope>NUCLEOTIDE SEQUENCE [LARGE SCALE GENOMIC DNA]</scope>
    <source>
        <strain evidence="6">CG11_big_fil_rev_8_21_14_0_20_46_11</strain>
    </source>
</reference>
<dbReference type="EMBL" id="PCVG01000076">
    <property type="protein sequence ID" value="PIQ68175.1"/>
    <property type="molecule type" value="Genomic_DNA"/>
</dbReference>
<dbReference type="GO" id="GO:0005524">
    <property type="term" value="F:ATP binding"/>
    <property type="evidence" value="ECO:0007669"/>
    <property type="project" value="UniProtKB-KW"/>
</dbReference>
<keyword evidence="5" id="KW-0030">Aminoacyl-tRNA synthetase</keyword>